<dbReference type="GO" id="GO:0000976">
    <property type="term" value="F:transcription cis-regulatory region binding"/>
    <property type="evidence" value="ECO:0007669"/>
    <property type="project" value="TreeGrafter"/>
</dbReference>
<dbReference type="AlphaFoldDB" id="A0A6J6TY83"/>
<accession>A0A6J6TY83</accession>
<dbReference type="InterPro" id="IPR009057">
    <property type="entry name" value="Homeodomain-like_sf"/>
</dbReference>
<keyword evidence="1" id="KW-0238">DNA-binding</keyword>
<dbReference type="PANTHER" id="PTHR30055">
    <property type="entry name" value="HTH-TYPE TRANSCRIPTIONAL REGULATOR RUTR"/>
    <property type="match status" value="1"/>
</dbReference>
<protein>
    <submittedName>
        <fullName evidence="3">Unannotated protein</fullName>
    </submittedName>
</protein>
<sequence>MPRIETDTLAQHRDWRRSQLIEAAAAIAMESGGSAVTVSAVAARAGLSRTSVYEYFGSSADLVADLVIEELHIFADVLSKAVGECTQPCTCVESWIAGALRYIADGRHLLAKALNATSLPHDRAAQIGTAHRALLAPLRNALEIQGVRDINQALAYIQATTDVATKRIEAGHDAEIEIASATKFCITGLGSL</sequence>
<dbReference type="PROSITE" id="PS50977">
    <property type="entry name" value="HTH_TETR_2"/>
    <property type="match status" value="1"/>
</dbReference>
<dbReference type="InterPro" id="IPR001647">
    <property type="entry name" value="HTH_TetR"/>
</dbReference>
<proteinExistence type="predicted"/>
<reference evidence="3" key="1">
    <citation type="submission" date="2020-05" db="EMBL/GenBank/DDBJ databases">
        <authorList>
            <person name="Chiriac C."/>
            <person name="Salcher M."/>
            <person name="Ghai R."/>
            <person name="Kavagutti S V."/>
        </authorList>
    </citation>
    <scope>NUCLEOTIDE SEQUENCE</scope>
</reference>
<organism evidence="3">
    <name type="scientific">freshwater metagenome</name>
    <dbReference type="NCBI Taxonomy" id="449393"/>
    <lineage>
        <taxon>unclassified sequences</taxon>
        <taxon>metagenomes</taxon>
        <taxon>ecological metagenomes</taxon>
    </lineage>
</organism>
<dbReference type="EMBL" id="CAEZZF010000038">
    <property type="protein sequence ID" value="CAB4751149.1"/>
    <property type="molecule type" value="Genomic_DNA"/>
</dbReference>
<gene>
    <name evidence="3" type="ORF">UFOPK2837_00604</name>
</gene>
<dbReference type="PANTHER" id="PTHR30055:SF226">
    <property type="entry name" value="HTH-TYPE TRANSCRIPTIONAL REGULATOR PKSA"/>
    <property type="match status" value="1"/>
</dbReference>
<evidence type="ECO:0000259" key="2">
    <source>
        <dbReference type="PROSITE" id="PS50977"/>
    </source>
</evidence>
<feature type="domain" description="HTH tetR-type" evidence="2">
    <location>
        <begin position="14"/>
        <end position="74"/>
    </location>
</feature>
<dbReference type="InterPro" id="IPR050109">
    <property type="entry name" value="HTH-type_TetR-like_transc_reg"/>
</dbReference>
<dbReference type="PRINTS" id="PR00455">
    <property type="entry name" value="HTHTETR"/>
</dbReference>
<dbReference type="SUPFAM" id="SSF46689">
    <property type="entry name" value="Homeodomain-like"/>
    <property type="match status" value="1"/>
</dbReference>
<evidence type="ECO:0000256" key="1">
    <source>
        <dbReference type="ARBA" id="ARBA00023125"/>
    </source>
</evidence>
<dbReference type="Gene3D" id="1.10.357.10">
    <property type="entry name" value="Tetracycline Repressor, domain 2"/>
    <property type="match status" value="1"/>
</dbReference>
<dbReference type="GO" id="GO:0003700">
    <property type="term" value="F:DNA-binding transcription factor activity"/>
    <property type="evidence" value="ECO:0007669"/>
    <property type="project" value="TreeGrafter"/>
</dbReference>
<evidence type="ECO:0000313" key="3">
    <source>
        <dbReference type="EMBL" id="CAB4751149.1"/>
    </source>
</evidence>
<name>A0A6J6TY83_9ZZZZ</name>
<dbReference type="Pfam" id="PF00440">
    <property type="entry name" value="TetR_N"/>
    <property type="match status" value="1"/>
</dbReference>